<dbReference type="HAMAP" id="MF_00315">
    <property type="entry name" value="DXP_synth"/>
    <property type="match status" value="1"/>
</dbReference>
<feature type="binding site" evidence="10">
    <location>
        <begin position="156"/>
        <end position="157"/>
    </location>
    <ligand>
        <name>thiamine diphosphate</name>
        <dbReference type="ChEBI" id="CHEBI:58937"/>
    </ligand>
</feature>
<dbReference type="OrthoDB" id="9803371at2"/>
<feature type="binding site" evidence="10">
    <location>
        <position position="155"/>
    </location>
    <ligand>
        <name>Mg(2+)</name>
        <dbReference type="ChEBI" id="CHEBI:18420"/>
    </ligand>
</feature>
<dbReference type="InterPro" id="IPR009014">
    <property type="entry name" value="Transketo_C/PFOR_II"/>
</dbReference>
<feature type="binding site" evidence="10">
    <location>
        <position position="262"/>
    </location>
    <ligand>
        <name>thiamine diphosphate</name>
        <dbReference type="ChEBI" id="CHEBI:58937"/>
    </ligand>
</feature>
<proteinExistence type="inferred from homology"/>
<dbReference type="KEGG" id="ssyi:EKG83_14065"/>
<dbReference type="CDD" id="cd07033">
    <property type="entry name" value="TPP_PYR_DXS_TK_like"/>
    <property type="match status" value="1"/>
</dbReference>
<dbReference type="Gene3D" id="3.40.50.920">
    <property type="match status" value="1"/>
</dbReference>
<keyword evidence="4 10" id="KW-0808">Transferase</keyword>
<evidence type="ECO:0000256" key="5">
    <source>
        <dbReference type="ARBA" id="ARBA00022723"/>
    </source>
</evidence>
<keyword evidence="8 10" id="KW-0786">Thiamine pyrophosphate</keyword>
<feature type="binding site" evidence="10">
    <location>
        <position position="343"/>
    </location>
    <ligand>
        <name>thiamine diphosphate</name>
        <dbReference type="ChEBI" id="CHEBI:58937"/>
    </ligand>
</feature>
<evidence type="ECO:0000313" key="12">
    <source>
        <dbReference type="EMBL" id="QFZ18456.1"/>
    </source>
</evidence>
<name>A0A5Q0GWG0_SACSY</name>
<comment type="similarity">
    <text evidence="2 10">Belongs to the transketolase family. DXPS subfamily.</text>
</comment>
<dbReference type="FunFam" id="3.40.50.970:FF:000005">
    <property type="entry name" value="1-deoxy-D-xylulose-5-phosphate synthase"/>
    <property type="match status" value="1"/>
</dbReference>
<keyword evidence="5 10" id="KW-0479">Metal-binding</keyword>
<dbReference type="Pfam" id="PF13292">
    <property type="entry name" value="DXP_synthase_N"/>
    <property type="match status" value="2"/>
</dbReference>
<evidence type="ECO:0000256" key="2">
    <source>
        <dbReference type="ARBA" id="ARBA00011081"/>
    </source>
</evidence>
<organism evidence="12 13">
    <name type="scientific">Saccharothrix syringae</name>
    <name type="common">Nocardiopsis syringae</name>
    <dbReference type="NCBI Taxonomy" id="103733"/>
    <lineage>
        <taxon>Bacteria</taxon>
        <taxon>Bacillati</taxon>
        <taxon>Actinomycetota</taxon>
        <taxon>Actinomycetes</taxon>
        <taxon>Pseudonocardiales</taxon>
        <taxon>Pseudonocardiaceae</taxon>
        <taxon>Saccharothrix</taxon>
    </lineage>
</organism>
<sequence>MTATPVPRLPPILPGITGPADLRELPREQLAGLAEEIRGFLVDRVSRTGGHLGPNLGVVELTIALHRVFRSPVDRIVFDTGHQAYVHKILTGRQAGFDELRQAHGLSGYPSRAESDHDTAENSHASTALSYADGLARGFALRGQSHRRVVAVVGDGALTGGMCWEALNNLGADTAAPVIVVLNDNGRSYGPTGGGLAHHLTELRHAAGHRRGRPNLFHDLGLAYLGPVDGHDVPAVEQALRQAIRLNCPVVVHCVTRKGKGYGPAETDEADCLHAVGVVDPRTGRPAAPSPPTWTSVFAEEMVDIGRRRPDVVAVTAAMLRPTGLWGFSRAFPDRVFDVGIAEQHAVTSAAGLAMTGLHPVVAVYASFLNRAFDQLLMDVALHRLPVTFVLDRAGITGPDGPSHHGTWDLSLLAAVPGLRLAVPRDPTRLKDLLNIAIATEGGPTALRFPKASAGPDIPALHHVEGVDVLRTAPDARVLLIGLGPLAGACLEAADLLARRGIEATVVDPLWAAPINPHLSLLAAQHDLTVTVEDNIETGGFGTRFAHQSTSLPSRSRVRTVSLPHAFVPHGPRKALLAQAGLDAGSIVRTVLTCPESQGAAQRTAHGNGRSLRSVR</sequence>
<dbReference type="PANTHER" id="PTHR43322:SF5">
    <property type="entry name" value="1-DEOXY-D-XYLULOSE-5-PHOSPHATE SYNTHASE, CHLOROPLASTIC"/>
    <property type="match status" value="1"/>
</dbReference>
<dbReference type="InterPro" id="IPR029061">
    <property type="entry name" value="THDP-binding"/>
</dbReference>
<dbReference type="GO" id="GO:0019288">
    <property type="term" value="P:isopentenyl diphosphate biosynthetic process, methylerythritol 4-phosphate pathway"/>
    <property type="evidence" value="ECO:0007669"/>
    <property type="project" value="TreeGrafter"/>
</dbReference>
<dbReference type="AlphaFoldDB" id="A0A5Q0GWG0"/>
<reference evidence="13" key="1">
    <citation type="journal article" date="2021" name="Curr. Microbiol.">
        <title>Complete genome of nocamycin-producing strain Saccharothrix syringae NRRL B-16468 reveals the biosynthetic potential for secondary metabolites.</title>
        <authorList>
            <person name="Mo X."/>
            <person name="Yang S."/>
        </authorList>
    </citation>
    <scope>NUCLEOTIDE SEQUENCE [LARGE SCALE GENOMIC DNA]</scope>
    <source>
        <strain evidence="13">ATCC 51364 / DSM 43886 / JCM 6844 / KCTC 9398 / NBRC 14523 / NRRL B-16468 / INA 2240</strain>
    </source>
</reference>
<dbReference type="InterPro" id="IPR049557">
    <property type="entry name" value="Transketolase_CS"/>
</dbReference>
<dbReference type="CDD" id="cd02007">
    <property type="entry name" value="TPP_DXS"/>
    <property type="match status" value="1"/>
</dbReference>
<dbReference type="EMBL" id="CP034550">
    <property type="protein sequence ID" value="QFZ18456.1"/>
    <property type="molecule type" value="Genomic_DNA"/>
</dbReference>
<dbReference type="GO" id="GO:0008661">
    <property type="term" value="F:1-deoxy-D-xylulose-5-phosphate synthase activity"/>
    <property type="evidence" value="ECO:0007669"/>
    <property type="project" value="UniProtKB-UniRule"/>
</dbReference>
<dbReference type="UniPathway" id="UPA00064">
    <property type="reaction ID" value="UER00091"/>
</dbReference>
<dbReference type="InterPro" id="IPR005475">
    <property type="entry name" value="Transketolase-like_Pyr-bd"/>
</dbReference>
<comment type="pathway">
    <text evidence="1 10">Metabolic intermediate biosynthesis; 1-deoxy-D-xylulose 5-phosphate biosynthesis; 1-deoxy-D-xylulose 5-phosphate from D-glyceraldehyde 3-phosphate and pyruvate: step 1/1.</text>
</comment>
<evidence type="ECO:0000256" key="6">
    <source>
        <dbReference type="ARBA" id="ARBA00022842"/>
    </source>
</evidence>
<comment type="cofactor">
    <cofactor evidence="10">
        <name>thiamine diphosphate</name>
        <dbReference type="ChEBI" id="CHEBI:58937"/>
    </cofactor>
    <text evidence="10">Binds 1 thiamine pyrophosphate per subunit.</text>
</comment>
<keyword evidence="13" id="KW-1185">Reference proteome</keyword>
<evidence type="ECO:0000259" key="11">
    <source>
        <dbReference type="SMART" id="SM00861"/>
    </source>
</evidence>
<dbReference type="GO" id="GO:0016114">
    <property type="term" value="P:terpenoid biosynthetic process"/>
    <property type="evidence" value="ECO:0007669"/>
    <property type="project" value="UniProtKB-UniRule"/>
</dbReference>
<dbReference type="Pfam" id="PF02780">
    <property type="entry name" value="Transketolase_C"/>
    <property type="match status" value="1"/>
</dbReference>
<evidence type="ECO:0000256" key="3">
    <source>
        <dbReference type="ARBA" id="ARBA00011738"/>
    </source>
</evidence>
<dbReference type="RefSeq" id="WP_084717211.1">
    <property type="nucleotide sequence ID" value="NZ_CP034550.1"/>
</dbReference>
<dbReference type="SUPFAM" id="SSF52518">
    <property type="entry name" value="Thiamin diphosphate-binding fold (THDP-binding)"/>
    <property type="match status" value="2"/>
</dbReference>
<dbReference type="PANTHER" id="PTHR43322">
    <property type="entry name" value="1-D-DEOXYXYLULOSE 5-PHOSPHATE SYNTHASE-RELATED"/>
    <property type="match status" value="1"/>
</dbReference>
<dbReference type="GO" id="GO:0005829">
    <property type="term" value="C:cytosol"/>
    <property type="evidence" value="ECO:0007669"/>
    <property type="project" value="TreeGrafter"/>
</dbReference>
<accession>A0A5Q0GWG0</accession>
<keyword evidence="9 10" id="KW-0414">Isoprene biosynthesis</keyword>
<evidence type="ECO:0000256" key="7">
    <source>
        <dbReference type="ARBA" id="ARBA00022977"/>
    </source>
</evidence>
<dbReference type="Proteomes" id="UP000325787">
    <property type="component" value="Chromosome"/>
</dbReference>
<feature type="binding site" evidence="10">
    <location>
        <position position="185"/>
    </location>
    <ligand>
        <name>thiamine diphosphate</name>
        <dbReference type="ChEBI" id="CHEBI:58937"/>
    </ligand>
</feature>
<comment type="catalytic activity">
    <reaction evidence="10">
        <text>D-glyceraldehyde 3-phosphate + pyruvate + H(+) = 1-deoxy-D-xylulose 5-phosphate + CO2</text>
        <dbReference type="Rhea" id="RHEA:12605"/>
        <dbReference type="ChEBI" id="CHEBI:15361"/>
        <dbReference type="ChEBI" id="CHEBI:15378"/>
        <dbReference type="ChEBI" id="CHEBI:16526"/>
        <dbReference type="ChEBI" id="CHEBI:57792"/>
        <dbReference type="ChEBI" id="CHEBI:59776"/>
        <dbReference type="EC" id="2.2.1.7"/>
    </reaction>
</comment>
<dbReference type="EC" id="2.2.1.7" evidence="10"/>
<feature type="binding site" evidence="10">
    <location>
        <position position="185"/>
    </location>
    <ligand>
        <name>Mg(2+)</name>
        <dbReference type="ChEBI" id="CHEBI:18420"/>
    </ligand>
</feature>
<comment type="subunit">
    <text evidence="3 10">Homodimer.</text>
</comment>
<dbReference type="InterPro" id="IPR005477">
    <property type="entry name" value="Dxylulose-5-P_synthase"/>
</dbReference>
<dbReference type="NCBIfam" id="NF003933">
    <property type="entry name" value="PRK05444.2-2"/>
    <property type="match status" value="1"/>
</dbReference>
<dbReference type="GO" id="GO:0009228">
    <property type="term" value="P:thiamine biosynthetic process"/>
    <property type="evidence" value="ECO:0007669"/>
    <property type="project" value="UniProtKB-UniRule"/>
</dbReference>
<dbReference type="InterPro" id="IPR033248">
    <property type="entry name" value="Transketolase_C"/>
</dbReference>
<dbReference type="Pfam" id="PF02779">
    <property type="entry name" value="Transket_pyr"/>
    <property type="match status" value="1"/>
</dbReference>
<dbReference type="PROSITE" id="PS00801">
    <property type="entry name" value="TRANSKETOLASE_1"/>
    <property type="match status" value="1"/>
</dbReference>
<evidence type="ECO:0000256" key="8">
    <source>
        <dbReference type="ARBA" id="ARBA00023052"/>
    </source>
</evidence>
<dbReference type="GO" id="GO:0000287">
    <property type="term" value="F:magnesium ion binding"/>
    <property type="evidence" value="ECO:0007669"/>
    <property type="project" value="UniProtKB-UniRule"/>
</dbReference>
<comment type="cofactor">
    <cofactor evidence="10">
        <name>Mg(2+)</name>
        <dbReference type="ChEBI" id="CHEBI:18420"/>
    </cofactor>
    <text evidence="10">Binds 1 Mg(2+) ion per subunit.</text>
</comment>
<comment type="function">
    <text evidence="10">Catalyzes the acyloin condensation reaction between C atoms 2 and 3 of pyruvate and glyceraldehyde 3-phosphate to yield 1-deoxy-D-xylulose-5-phosphate (DXP).</text>
</comment>
<dbReference type="SUPFAM" id="SSF52922">
    <property type="entry name" value="TK C-terminal domain-like"/>
    <property type="match status" value="1"/>
</dbReference>
<protein>
    <recommendedName>
        <fullName evidence="10">1-deoxy-D-xylulose-5-phosphate synthase</fullName>
        <ecNumber evidence="10">2.2.1.7</ecNumber>
    </recommendedName>
    <alternativeName>
        <fullName evidence="10">1-deoxyxylulose-5-phosphate synthase</fullName>
        <shortName evidence="10">DXP synthase</shortName>
        <shortName evidence="10">DXPS</shortName>
    </alternativeName>
</protein>
<dbReference type="FunFam" id="3.40.50.970:FF:000010">
    <property type="entry name" value="1-deoxy-D-xylulose-5-phosphate synthase"/>
    <property type="match status" value="1"/>
</dbReference>
<evidence type="ECO:0000313" key="13">
    <source>
        <dbReference type="Proteomes" id="UP000325787"/>
    </source>
</evidence>
<dbReference type="GO" id="GO:0030976">
    <property type="term" value="F:thiamine pyrophosphate binding"/>
    <property type="evidence" value="ECO:0007669"/>
    <property type="project" value="UniProtKB-UniRule"/>
</dbReference>
<feature type="binding site" evidence="10">
    <location>
        <begin position="123"/>
        <end position="125"/>
    </location>
    <ligand>
        <name>thiamine diphosphate</name>
        <dbReference type="ChEBI" id="CHEBI:58937"/>
    </ligand>
</feature>
<keyword evidence="7 10" id="KW-0784">Thiamine biosynthesis</keyword>
<evidence type="ECO:0000256" key="10">
    <source>
        <dbReference type="HAMAP-Rule" id="MF_00315"/>
    </source>
</evidence>
<feature type="binding site" evidence="10">
    <location>
        <position position="82"/>
    </location>
    <ligand>
        <name>thiamine diphosphate</name>
        <dbReference type="ChEBI" id="CHEBI:58937"/>
    </ligand>
</feature>
<evidence type="ECO:0000256" key="9">
    <source>
        <dbReference type="ARBA" id="ARBA00023229"/>
    </source>
</evidence>
<dbReference type="SMART" id="SM00861">
    <property type="entry name" value="Transket_pyr"/>
    <property type="match status" value="1"/>
</dbReference>
<gene>
    <name evidence="10" type="primary">dxs</name>
    <name evidence="12" type="ORF">EKG83_14065</name>
</gene>
<dbReference type="Gene3D" id="3.40.50.970">
    <property type="match status" value="2"/>
</dbReference>
<keyword evidence="6 10" id="KW-0460">Magnesium</keyword>
<evidence type="ECO:0000256" key="1">
    <source>
        <dbReference type="ARBA" id="ARBA00004980"/>
    </source>
</evidence>
<feature type="domain" description="Transketolase-like pyrimidine-binding" evidence="11">
    <location>
        <begin position="292"/>
        <end position="457"/>
    </location>
</feature>
<evidence type="ECO:0000256" key="4">
    <source>
        <dbReference type="ARBA" id="ARBA00022679"/>
    </source>
</evidence>